<dbReference type="SUPFAM" id="SSF46689">
    <property type="entry name" value="Homeodomain-like"/>
    <property type="match status" value="2"/>
</dbReference>
<dbReference type="Pfam" id="PF12833">
    <property type="entry name" value="HTH_18"/>
    <property type="match status" value="1"/>
</dbReference>
<keyword evidence="1" id="KW-0805">Transcription regulation</keyword>
<dbReference type="PANTHER" id="PTHR46796:SF2">
    <property type="entry name" value="TRANSCRIPTIONAL REGULATORY PROTEIN"/>
    <property type="match status" value="1"/>
</dbReference>
<organism evidence="6 7">
    <name type="scientific">Rhizobium rosettiformans W3</name>
    <dbReference type="NCBI Taxonomy" id="538378"/>
    <lineage>
        <taxon>Bacteria</taxon>
        <taxon>Pseudomonadati</taxon>
        <taxon>Pseudomonadota</taxon>
        <taxon>Alphaproteobacteria</taxon>
        <taxon>Hyphomicrobiales</taxon>
        <taxon>Rhizobiaceae</taxon>
        <taxon>Rhizobium/Agrobacterium group</taxon>
        <taxon>Rhizobium</taxon>
    </lineage>
</organism>
<evidence type="ECO:0000259" key="5">
    <source>
        <dbReference type="PROSITE" id="PS01124"/>
    </source>
</evidence>
<feature type="region of interest" description="Disordered" evidence="4">
    <location>
        <begin position="1"/>
        <end position="20"/>
    </location>
</feature>
<reference evidence="6 7" key="1">
    <citation type="submission" date="2019-04" db="EMBL/GenBank/DDBJ databases">
        <title>genome sequence of strain W3.</title>
        <authorList>
            <person name="Gao J."/>
            <person name="Sun J."/>
        </authorList>
    </citation>
    <scope>NUCLEOTIDE SEQUENCE [LARGE SCALE GENOMIC DNA]</scope>
    <source>
        <strain evidence="6 7">W3</strain>
    </source>
</reference>
<dbReference type="InterPro" id="IPR003313">
    <property type="entry name" value="AraC-bd"/>
</dbReference>
<dbReference type="PROSITE" id="PS01124">
    <property type="entry name" value="HTH_ARAC_FAMILY_2"/>
    <property type="match status" value="1"/>
</dbReference>
<protein>
    <submittedName>
        <fullName evidence="6">AraC family transcriptional regulator</fullName>
    </submittedName>
</protein>
<dbReference type="RefSeq" id="WP_136538777.1">
    <property type="nucleotide sequence ID" value="NZ_STGU01000002.1"/>
</dbReference>
<feature type="domain" description="HTH araC/xylS-type" evidence="5">
    <location>
        <begin position="190"/>
        <end position="287"/>
    </location>
</feature>
<dbReference type="InterPro" id="IPR009057">
    <property type="entry name" value="Homeodomain-like_sf"/>
</dbReference>
<gene>
    <name evidence="6" type="ORF">FAA86_05510</name>
</gene>
<accession>A0A4V4HRL1</accession>
<name>A0A4V4HRL1_9HYPH</name>
<sequence>MHSVSQQEAAEANPVSRQEQTRFWRDGRFRDMECLSASFITHEFSPHSHDTFSIGAIEVGCQVASIRGMREHTGPGTLYLINPGEIHDGQPGTPGGYRYRMIYPDVALLTDIIEDVTGRAFNGTPSFGQQLLTDPDLARAFNLAHRRIETGEVAGLEGEESMYCVLATMFARHGSDIIRAPDHREPLAMRRVRDYITTHFDEEIGLEVLAKVAGLSRAHMIRAFRKQYFITPHAFQTDMRIRHARHLLRSGATPSDTALACGFADQAHMTRQFKARTGLTPAVFRAG</sequence>
<dbReference type="Pfam" id="PF02311">
    <property type="entry name" value="AraC_binding"/>
    <property type="match status" value="1"/>
</dbReference>
<dbReference type="GO" id="GO:0043565">
    <property type="term" value="F:sequence-specific DNA binding"/>
    <property type="evidence" value="ECO:0007669"/>
    <property type="project" value="InterPro"/>
</dbReference>
<dbReference type="EMBL" id="STGU01000002">
    <property type="protein sequence ID" value="THV38246.1"/>
    <property type="molecule type" value="Genomic_DNA"/>
</dbReference>
<evidence type="ECO:0000256" key="4">
    <source>
        <dbReference type="SAM" id="MobiDB-lite"/>
    </source>
</evidence>
<keyword evidence="2" id="KW-0238">DNA-binding</keyword>
<evidence type="ECO:0000256" key="2">
    <source>
        <dbReference type="ARBA" id="ARBA00023125"/>
    </source>
</evidence>
<evidence type="ECO:0000256" key="1">
    <source>
        <dbReference type="ARBA" id="ARBA00023015"/>
    </source>
</evidence>
<proteinExistence type="predicted"/>
<dbReference type="Proteomes" id="UP000307378">
    <property type="component" value="Unassembled WGS sequence"/>
</dbReference>
<dbReference type="InterPro" id="IPR050204">
    <property type="entry name" value="AraC_XylS_family_regulators"/>
</dbReference>
<dbReference type="PANTHER" id="PTHR46796">
    <property type="entry name" value="HTH-TYPE TRANSCRIPTIONAL ACTIVATOR RHAS-RELATED"/>
    <property type="match status" value="1"/>
</dbReference>
<dbReference type="InterPro" id="IPR018060">
    <property type="entry name" value="HTH_AraC"/>
</dbReference>
<evidence type="ECO:0000256" key="3">
    <source>
        <dbReference type="ARBA" id="ARBA00023163"/>
    </source>
</evidence>
<keyword evidence="3" id="KW-0804">Transcription</keyword>
<dbReference type="SUPFAM" id="SSF51215">
    <property type="entry name" value="Regulatory protein AraC"/>
    <property type="match status" value="1"/>
</dbReference>
<evidence type="ECO:0000313" key="6">
    <source>
        <dbReference type="EMBL" id="THV38246.1"/>
    </source>
</evidence>
<evidence type="ECO:0000313" key="7">
    <source>
        <dbReference type="Proteomes" id="UP000307378"/>
    </source>
</evidence>
<dbReference type="SMART" id="SM00342">
    <property type="entry name" value="HTH_ARAC"/>
    <property type="match status" value="1"/>
</dbReference>
<dbReference type="GO" id="GO:0003700">
    <property type="term" value="F:DNA-binding transcription factor activity"/>
    <property type="evidence" value="ECO:0007669"/>
    <property type="project" value="InterPro"/>
</dbReference>
<comment type="caution">
    <text evidence="6">The sequence shown here is derived from an EMBL/GenBank/DDBJ whole genome shotgun (WGS) entry which is preliminary data.</text>
</comment>
<dbReference type="AlphaFoldDB" id="A0A4V4HRL1"/>
<dbReference type="InterPro" id="IPR037923">
    <property type="entry name" value="HTH-like"/>
</dbReference>
<dbReference type="Gene3D" id="1.10.10.60">
    <property type="entry name" value="Homeodomain-like"/>
    <property type="match status" value="1"/>
</dbReference>